<organism evidence="1 2">
    <name type="scientific">Ridgeia piscesae</name>
    <name type="common">Tubeworm</name>
    <dbReference type="NCBI Taxonomy" id="27915"/>
    <lineage>
        <taxon>Eukaryota</taxon>
        <taxon>Metazoa</taxon>
        <taxon>Spiralia</taxon>
        <taxon>Lophotrochozoa</taxon>
        <taxon>Annelida</taxon>
        <taxon>Polychaeta</taxon>
        <taxon>Sedentaria</taxon>
        <taxon>Canalipalpata</taxon>
        <taxon>Sabellida</taxon>
        <taxon>Siboglinidae</taxon>
        <taxon>Ridgeia</taxon>
    </lineage>
</organism>
<name>A0AAD9JHY4_RIDPI</name>
<reference evidence="1" key="1">
    <citation type="journal article" date="2023" name="Mol. Biol. Evol.">
        <title>Third-Generation Sequencing Reveals the Adaptive Role of the Epigenome in Three Deep-Sea Polychaetes.</title>
        <authorList>
            <person name="Perez M."/>
            <person name="Aroh O."/>
            <person name="Sun Y."/>
            <person name="Lan Y."/>
            <person name="Juniper S.K."/>
            <person name="Young C.R."/>
            <person name="Angers B."/>
            <person name="Qian P.Y."/>
        </authorList>
    </citation>
    <scope>NUCLEOTIDE SEQUENCE</scope>
    <source>
        <strain evidence="1">R07B-5</strain>
    </source>
</reference>
<evidence type="ECO:0000313" key="1">
    <source>
        <dbReference type="EMBL" id="KAK2153314.1"/>
    </source>
</evidence>
<dbReference type="Proteomes" id="UP001209878">
    <property type="component" value="Unassembled WGS sequence"/>
</dbReference>
<evidence type="ECO:0000313" key="2">
    <source>
        <dbReference type="Proteomes" id="UP001209878"/>
    </source>
</evidence>
<proteinExistence type="predicted"/>
<sequence>MYNTRVTRFKATTHGSPRLTCVSWVILLAVRVTMMSPPSIQQSIVTLLVRLVHWTHARLRNYSAGPVTPRSVSAMTSASGLLRLSKRSAVSWAVWPSRTFPRLDTSALCSRSSSGRCLLWCSM</sequence>
<dbReference type="AlphaFoldDB" id="A0AAD9JHY4"/>
<keyword evidence="2" id="KW-1185">Reference proteome</keyword>
<comment type="caution">
    <text evidence="1">The sequence shown here is derived from an EMBL/GenBank/DDBJ whole genome shotgun (WGS) entry which is preliminary data.</text>
</comment>
<protein>
    <submittedName>
        <fullName evidence="1">Uncharacterized protein</fullName>
    </submittedName>
</protein>
<gene>
    <name evidence="1" type="ORF">NP493_2327g00000</name>
</gene>
<accession>A0AAD9JHY4</accession>
<dbReference type="EMBL" id="JAODUO010002323">
    <property type="protein sequence ID" value="KAK2153314.1"/>
    <property type="molecule type" value="Genomic_DNA"/>
</dbReference>